<dbReference type="EMBL" id="AB750534">
    <property type="protein sequence ID" value="BAM62598.1"/>
    <property type="molecule type" value="Genomic_DNA"/>
</dbReference>
<evidence type="ECO:0000313" key="1">
    <source>
        <dbReference type="EMBL" id="BAM62598.1"/>
    </source>
</evidence>
<reference evidence="1" key="1">
    <citation type="submission" date="2012-09" db="EMBL/GenBank/DDBJ databases">
        <authorList>
            <person name="Elsaied H.E."/>
            <person name="Maruyama A."/>
        </authorList>
    </citation>
    <scope>NUCLEOTIDE SEQUENCE</scope>
</reference>
<accession>K0J3T5</accession>
<protein>
    <submittedName>
        <fullName evidence="1">Uncharacterized protein</fullName>
    </submittedName>
</protein>
<organism evidence="1">
    <name type="scientific">uncultured microorganism</name>
    <dbReference type="NCBI Taxonomy" id="358574"/>
    <lineage>
        <taxon>unclassified sequences</taxon>
        <taxon>environmental samples</taxon>
    </lineage>
</organism>
<proteinExistence type="predicted"/>
<feature type="non-terminal residue" evidence="1">
    <location>
        <position position="1"/>
    </location>
</feature>
<dbReference type="AlphaFoldDB" id="K0J3T5"/>
<sequence length="137" mass="15384">VNFTLANNNMKKSIWTFIALLLLVTGCRKNTETDSDFIDRNNFTFDFTFVSAADSGLSVNQIQIHASSKESNTEILLNLDVGAKGTLQKHGGGDGYSSIWVEEGGSQYRFYYRDIFSRAKELDGAFLSIELFKYKEA</sequence>
<name>K0J3T5_9ZZZZ</name>
<reference evidence="1" key="2">
    <citation type="journal article" date="2014" name="FEMS Microbiol. Ecol.">
        <title>Novel integrons and gene cassettes from a Cascadian submarine gas-hydrate-bearing core.</title>
        <authorList>
            <person name="Elsaied H."/>
            <person name="Stokes H.W."/>
            <person name="Yoshioka H."/>
            <person name="Mitani Y."/>
            <person name="Maruyama A."/>
        </authorList>
    </citation>
    <scope>NUCLEOTIDE SEQUENCE</scope>
</reference>